<name>A0ABS8KTU1_9HYPH</name>
<dbReference type="InterPro" id="IPR025333">
    <property type="entry name" value="DUF4239"/>
</dbReference>
<feature type="transmembrane region" description="Helical" evidence="1">
    <location>
        <begin position="12"/>
        <end position="35"/>
    </location>
</feature>
<evidence type="ECO:0000313" key="3">
    <source>
        <dbReference type="Proteomes" id="UP001198862"/>
    </source>
</evidence>
<comment type="caution">
    <text evidence="2">The sequence shown here is derived from an EMBL/GenBank/DDBJ whole genome shotgun (WGS) entry which is preliminary data.</text>
</comment>
<keyword evidence="1" id="KW-0472">Membrane</keyword>
<keyword evidence="1" id="KW-1133">Transmembrane helix</keyword>
<dbReference type="Proteomes" id="UP001198862">
    <property type="component" value="Unassembled WGS sequence"/>
</dbReference>
<feature type="transmembrane region" description="Helical" evidence="1">
    <location>
        <begin position="213"/>
        <end position="233"/>
    </location>
</feature>
<feature type="transmembrane region" description="Helical" evidence="1">
    <location>
        <begin position="188"/>
        <end position="206"/>
    </location>
</feature>
<dbReference type="RefSeq" id="WP_230550233.1">
    <property type="nucleotide sequence ID" value="NZ_JAJISD010000003.1"/>
</dbReference>
<evidence type="ECO:0000256" key="1">
    <source>
        <dbReference type="SAM" id="Phobius"/>
    </source>
</evidence>
<protein>
    <submittedName>
        <fullName evidence="2">DUF4239 domain-containing protein</fullName>
    </submittedName>
</protein>
<organism evidence="2 3">
    <name type="scientific">Reyranella aquatilis</name>
    <dbReference type="NCBI Taxonomy" id="2035356"/>
    <lineage>
        <taxon>Bacteria</taxon>
        <taxon>Pseudomonadati</taxon>
        <taxon>Pseudomonadota</taxon>
        <taxon>Alphaproteobacteria</taxon>
        <taxon>Hyphomicrobiales</taxon>
        <taxon>Reyranellaceae</taxon>
        <taxon>Reyranella</taxon>
    </lineage>
</organism>
<evidence type="ECO:0000313" key="2">
    <source>
        <dbReference type="EMBL" id="MCC8429016.1"/>
    </source>
</evidence>
<sequence length="260" mass="29296">MIDWLYSLPETLILVACALIMAGAILAMPSLVHRLPGLQTSNENNDFVLRMQATLFTMTSLVLAFTLVEAEANFRKADALVSNEASQINRLDRLLNRYGDEQVTELRLNLLEYTKAIVDDEWPAMLRGERSDKVRLAFAPLSRGIFEIEPKPGREATIYAEILRSFDSIAESRDARLNAVSLSLPQPYWQVVLFAVLMLLFITSTMQRSAFRAYVLAAQMAVMGAFIGFVFIMDQPFKGQTAVDAKPLRQAIVLMENRDR</sequence>
<feature type="transmembrane region" description="Helical" evidence="1">
    <location>
        <begin position="47"/>
        <end position="68"/>
    </location>
</feature>
<accession>A0ABS8KTU1</accession>
<dbReference type="Pfam" id="PF14023">
    <property type="entry name" value="Bestrophin-like"/>
    <property type="match status" value="1"/>
</dbReference>
<keyword evidence="1" id="KW-0812">Transmembrane</keyword>
<reference evidence="2 3" key="1">
    <citation type="submission" date="2021-11" db="EMBL/GenBank/DDBJ databases">
        <authorList>
            <person name="Lee D.-H."/>
            <person name="Kim S.-B."/>
        </authorList>
    </citation>
    <scope>NUCLEOTIDE SEQUENCE [LARGE SCALE GENOMIC DNA]</scope>
    <source>
        <strain evidence="2 3">KCTC 52223</strain>
    </source>
</reference>
<dbReference type="EMBL" id="JAJISD010000003">
    <property type="protein sequence ID" value="MCC8429016.1"/>
    <property type="molecule type" value="Genomic_DNA"/>
</dbReference>
<gene>
    <name evidence="2" type="ORF">LJ725_08570</name>
</gene>
<proteinExistence type="predicted"/>
<keyword evidence="3" id="KW-1185">Reference proteome</keyword>